<dbReference type="Pfam" id="PF00583">
    <property type="entry name" value="Acetyltransf_1"/>
    <property type="match status" value="1"/>
</dbReference>
<dbReference type="PANTHER" id="PTHR43877">
    <property type="entry name" value="AMINOALKYLPHOSPHONATE N-ACETYLTRANSFERASE-RELATED-RELATED"/>
    <property type="match status" value="1"/>
</dbReference>
<keyword evidence="2" id="KW-0012">Acyltransferase</keyword>
<dbReference type="EMBL" id="NEXA01000215">
    <property type="protein sequence ID" value="PSN89391.1"/>
    <property type="molecule type" value="Genomic_DNA"/>
</dbReference>
<reference evidence="4 5" key="1">
    <citation type="submission" date="2017-04" db="EMBL/GenBank/DDBJ databases">
        <title>Novel microbial lineages endemic to geothermal iron-oxide mats fill important gaps in the evolutionary history of Archaea.</title>
        <authorList>
            <person name="Jay Z.J."/>
            <person name="Beam J.P."/>
            <person name="Dlakic M."/>
            <person name="Rusch D.B."/>
            <person name="Kozubal M.A."/>
            <person name="Inskeep W.P."/>
        </authorList>
    </citation>
    <scope>NUCLEOTIDE SEQUENCE [LARGE SCALE GENOMIC DNA]</scope>
    <source>
        <strain evidence="4">OSP_B</strain>
    </source>
</reference>
<dbReference type="InterPro" id="IPR016181">
    <property type="entry name" value="Acyl_CoA_acyltransferase"/>
</dbReference>
<organism evidence="4 5">
    <name type="scientific">Candidatus Marsarchaeota G1 archaeon OSP_B</name>
    <dbReference type="NCBI Taxonomy" id="1978153"/>
    <lineage>
        <taxon>Archaea</taxon>
        <taxon>Candidatus Marsarchaeota</taxon>
        <taxon>Candidatus Marsarchaeota group 1</taxon>
    </lineage>
</organism>
<sequence length="151" mass="17757">MRQAQKSDVEKLAALVVRLKKLNEEFDPLLKVRSDAYEVALKDYDEILTREDYLVLVCEYNSEVVGVLRAHVRERRYYEPRIEGVIEDFYIMPEHRRKRLGREMVKIASEELKKRGAGLIVAEFPFQNKIASDFYQKLGFRAVIGIFGREE</sequence>
<evidence type="ECO:0000259" key="3">
    <source>
        <dbReference type="PROSITE" id="PS51186"/>
    </source>
</evidence>
<comment type="caution">
    <text evidence="4">The sequence shown here is derived from an EMBL/GenBank/DDBJ whole genome shotgun (WGS) entry which is preliminary data.</text>
</comment>
<evidence type="ECO:0000256" key="2">
    <source>
        <dbReference type="ARBA" id="ARBA00023315"/>
    </source>
</evidence>
<dbReference type="PROSITE" id="PS51186">
    <property type="entry name" value="GNAT"/>
    <property type="match status" value="1"/>
</dbReference>
<name>A0A2R6ASN2_9ARCH</name>
<proteinExistence type="predicted"/>
<accession>A0A2R6ASN2</accession>
<keyword evidence="1 4" id="KW-0808">Transferase</keyword>
<gene>
    <name evidence="4" type="ORF">B9P99_05535</name>
</gene>
<dbReference type="AlphaFoldDB" id="A0A2R6ASN2"/>
<dbReference type="Gene3D" id="3.40.630.30">
    <property type="match status" value="1"/>
</dbReference>
<dbReference type="InterPro" id="IPR050832">
    <property type="entry name" value="Bact_Acetyltransf"/>
</dbReference>
<evidence type="ECO:0000313" key="4">
    <source>
        <dbReference type="EMBL" id="PSN89391.1"/>
    </source>
</evidence>
<evidence type="ECO:0000256" key="1">
    <source>
        <dbReference type="ARBA" id="ARBA00022679"/>
    </source>
</evidence>
<protein>
    <submittedName>
        <fullName evidence="4">GNAT family N-acetyltransferase</fullName>
    </submittedName>
</protein>
<dbReference type="GO" id="GO:0016747">
    <property type="term" value="F:acyltransferase activity, transferring groups other than amino-acyl groups"/>
    <property type="evidence" value="ECO:0007669"/>
    <property type="project" value="InterPro"/>
</dbReference>
<feature type="domain" description="N-acetyltransferase" evidence="3">
    <location>
        <begin position="17"/>
        <end position="151"/>
    </location>
</feature>
<dbReference type="PANTHER" id="PTHR43877:SF1">
    <property type="entry name" value="ACETYLTRANSFERASE"/>
    <property type="match status" value="1"/>
</dbReference>
<dbReference type="SUPFAM" id="SSF55729">
    <property type="entry name" value="Acyl-CoA N-acyltransferases (Nat)"/>
    <property type="match status" value="1"/>
</dbReference>
<dbReference type="CDD" id="cd04301">
    <property type="entry name" value="NAT_SF"/>
    <property type="match status" value="1"/>
</dbReference>
<evidence type="ECO:0000313" key="5">
    <source>
        <dbReference type="Proteomes" id="UP000240838"/>
    </source>
</evidence>
<dbReference type="Proteomes" id="UP000240838">
    <property type="component" value="Unassembled WGS sequence"/>
</dbReference>
<dbReference type="InterPro" id="IPR000182">
    <property type="entry name" value="GNAT_dom"/>
</dbReference>